<sequence length="30" mass="3519">MEVQIEKIVAELLIKQLKTEKIRVLIIGRN</sequence>
<accession>A0A239CRG8</accession>
<name>A0A239CRG8_9FIRM</name>
<proteinExistence type="predicted"/>
<dbReference type="EMBL" id="FZOJ01000006">
    <property type="protein sequence ID" value="SNS22462.1"/>
    <property type="molecule type" value="Genomic_DNA"/>
</dbReference>
<organism evidence="1 2">
    <name type="scientific">Anaerovirgula multivorans</name>
    <dbReference type="NCBI Taxonomy" id="312168"/>
    <lineage>
        <taxon>Bacteria</taxon>
        <taxon>Bacillati</taxon>
        <taxon>Bacillota</taxon>
        <taxon>Clostridia</taxon>
        <taxon>Peptostreptococcales</taxon>
        <taxon>Natronincolaceae</taxon>
        <taxon>Anaerovirgula</taxon>
    </lineage>
</organism>
<dbReference type="AlphaFoldDB" id="A0A239CRG8"/>
<evidence type="ECO:0000313" key="2">
    <source>
        <dbReference type="Proteomes" id="UP000198304"/>
    </source>
</evidence>
<dbReference type="Proteomes" id="UP000198304">
    <property type="component" value="Unassembled WGS sequence"/>
</dbReference>
<gene>
    <name evidence="1" type="ORF">SAMN05446037_1006102</name>
</gene>
<protein>
    <submittedName>
        <fullName evidence="1">Uncharacterized protein</fullName>
    </submittedName>
</protein>
<evidence type="ECO:0000313" key="1">
    <source>
        <dbReference type="EMBL" id="SNS22462.1"/>
    </source>
</evidence>
<reference evidence="1 2" key="1">
    <citation type="submission" date="2017-06" db="EMBL/GenBank/DDBJ databases">
        <authorList>
            <person name="Kim H.J."/>
            <person name="Triplett B.A."/>
        </authorList>
    </citation>
    <scope>NUCLEOTIDE SEQUENCE [LARGE SCALE GENOMIC DNA]</scope>
    <source>
        <strain evidence="1 2">SCA</strain>
    </source>
</reference>
<keyword evidence="2" id="KW-1185">Reference proteome</keyword>